<proteinExistence type="predicted"/>
<dbReference type="EMBL" id="CP002558">
    <property type="protein sequence ID" value="AEB27873.1"/>
    <property type="molecule type" value="Genomic_DNA"/>
</dbReference>
<gene>
    <name evidence="1" type="ordered locus">FN3523_0016</name>
</gene>
<dbReference type="KEGG" id="fcn:FN3523_0016"/>
<evidence type="ECO:0000313" key="1">
    <source>
        <dbReference type="EMBL" id="AEB27873.1"/>
    </source>
</evidence>
<sequence length="384" mass="45491">MFDKKTKLLLNQEWLTIEDVGYILGISTEKALKICLLKNEKDIILHTKPRYIKIKPNNRFKGIVTHFSKDFDGKKLLDEHKFYALAPITSLKEVIGDLFEKETILNIEWLIDNSNSEHFRLIALDGVYSDNRELNIQWKGSLQTTYIDIKDIKDSIFVKTKDFIEHFSDILDLEPYINEKYKPYSKEKLKEIVNRNIYLDYFDICNLIGKNIGYSYTYTNHNHEITEINTSDTFNLIISKHNSSYTNISIPLNESRINFIPYKDSKPICIYDWDNSKGKYKFKNGFSFGFELFRKNINFDNSLNHQPKPAINQDDSYKYSEALKPYNDIILAFDSEYQRLSNDNIRIQSTNHIQPWLKENYKDLKDHDIRVLNNLIQTHYKLKK</sequence>
<dbReference type="PATRIC" id="fig|676032.3.peg.17"/>
<dbReference type="AlphaFoldDB" id="F4BI79"/>
<dbReference type="RefSeq" id="WP_014547355.1">
    <property type="nucleotide sequence ID" value="NC_017449.1"/>
</dbReference>
<reference evidence="2" key="1">
    <citation type="journal article" date="2011" name="Appl. Environ. Microbiol.">
        <title>Common ancestry and novel genetic traits of Francisella novicida-like isolates from North America and Australia as revealed by comparative genomic analyses.</title>
        <authorList>
            <person name="Siddaramappa S."/>
            <person name="Challacombe J.F."/>
            <person name="Petersen J.M."/>
            <person name="Pillai S."/>
            <person name="Hogg G."/>
            <person name="Kuske C.R."/>
        </authorList>
    </citation>
    <scope>NUCLEOTIDE SEQUENCE [LARGE SCALE GENOMIC DNA]</scope>
    <source>
        <strain evidence="2">3523</strain>
    </source>
</reference>
<accession>F4BI79</accession>
<organism evidence="1 2">
    <name type="scientific">Francisella hispaniensis</name>
    <dbReference type="NCBI Taxonomy" id="622488"/>
    <lineage>
        <taxon>Bacteria</taxon>
        <taxon>Pseudomonadati</taxon>
        <taxon>Pseudomonadota</taxon>
        <taxon>Gammaproteobacteria</taxon>
        <taxon>Thiotrichales</taxon>
        <taxon>Francisellaceae</taxon>
        <taxon>Francisella</taxon>
    </lineage>
</organism>
<name>F4BI79_9GAMM</name>
<dbReference type="HOGENOM" id="CLU_719147_0_0_6"/>
<evidence type="ECO:0000313" key="2">
    <source>
        <dbReference type="Proteomes" id="UP000008303"/>
    </source>
</evidence>
<protein>
    <submittedName>
        <fullName evidence="1">Uncharacterized protein</fullName>
    </submittedName>
</protein>
<dbReference type="Proteomes" id="UP000008303">
    <property type="component" value="Chromosome"/>
</dbReference>